<keyword evidence="2" id="KW-1185">Reference proteome</keyword>
<reference evidence="1 2" key="1">
    <citation type="submission" date="2021-02" db="EMBL/GenBank/DDBJ databases">
        <title>De Novo genome assembly of isolated myxobacteria.</title>
        <authorList>
            <person name="Stevens D.C."/>
        </authorList>
    </citation>
    <scope>NUCLEOTIDE SEQUENCE [LARGE SCALE GENOMIC DNA]</scope>
    <source>
        <strain evidence="2">SCPEA02</strain>
    </source>
</reference>
<accession>A0ABX7NP32</accession>
<proteinExistence type="predicted"/>
<evidence type="ECO:0000313" key="2">
    <source>
        <dbReference type="Proteomes" id="UP000662747"/>
    </source>
</evidence>
<sequence>METLLRSVHDSALNRQLTLLREVLASQTLDAEAVEALETLARRLVDRSQRLRTLGQMLKGTPPPMMAPVEPVTPAYIKATVERSDEELLQELPALIERLRAKGS</sequence>
<dbReference type="EMBL" id="CP071090">
    <property type="protein sequence ID" value="QSQ20607.1"/>
    <property type="molecule type" value="Genomic_DNA"/>
</dbReference>
<name>A0ABX7NP32_9BACT</name>
<dbReference type="Proteomes" id="UP000662747">
    <property type="component" value="Chromosome"/>
</dbReference>
<protein>
    <submittedName>
        <fullName evidence="1">Uncharacterized protein</fullName>
    </submittedName>
</protein>
<organism evidence="1 2">
    <name type="scientific">Pyxidicoccus parkwayensis</name>
    <dbReference type="NCBI Taxonomy" id="2813578"/>
    <lineage>
        <taxon>Bacteria</taxon>
        <taxon>Pseudomonadati</taxon>
        <taxon>Myxococcota</taxon>
        <taxon>Myxococcia</taxon>
        <taxon>Myxococcales</taxon>
        <taxon>Cystobacterineae</taxon>
        <taxon>Myxococcaceae</taxon>
        <taxon>Pyxidicoccus</taxon>
    </lineage>
</organism>
<evidence type="ECO:0000313" key="1">
    <source>
        <dbReference type="EMBL" id="QSQ20607.1"/>
    </source>
</evidence>
<gene>
    <name evidence="1" type="ORF">JY651_36020</name>
</gene>
<dbReference type="RefSeq" id="WP_206722187.1">
    <property type="nucleotide sequence ID" value="NZ_CP071090.1"/>
</dbReference>